<feature type="signal peptide" evidence="5">
    <location>
        <begin position="1"/>
        <end position="23"/>
    </location>
</feature>
<evidence type="ECO:0000256" key="3">
    <source>
        <dbReference type="ARBA" id="ARBA00022801"/>
    </source>
</evidence>
<evidence type="ECO:0000313" key="7">
    <source>
        <dbReference type="Proteomes" id="UP001151287"/>
    </source>
</evidence>
<evidence type="ECO:0000256" key="5">
    <source>
        <dbReference type="SAM" id="SignalP"/>
    </source>
</evidence>
<dbReference type="GO" id="GO:0016298">
    <property type="term" value="F:lipase activity"/>
    <property type="evidence" value="ECO:0007669"/>
    <property type="project" value="InterPro"/>
</dbReference>
<dbReference type="Pfam" id="PF00657">
    <property type="entry name" value="Lipase_GDSL"/>
    <property type="match status" value="1"/>
</dbReference>
<organism evidence="6 7">
    <name type="scientific">Rhynchospora breviuscula</name>
    <dbReference type="NCBI Taxonomy" id="2022672"/>
    <lineage>
        <taxon>Eukaryota</taxon>
        <taxon>Viridiplantae</taxon>
        <taxon>Streptophyta</taxon>
        <taxon>Embryophyta</taxon>
        <taxon>Tracheophyta</taxon>
        <taxon>Spermatophyta</taxon>
        <taxon>Magnoliopsida</taxon>
        <taxon>Liliopsida</taxon>
        <taxon>Poales</taxon>
        <taxon>Cyperaceae</taxon>
        <taxon>Cyperoideae</taxon>
        <taxon>Rhynchosporeae</taxon>
        <taxon>Rhynchospora</taxon>
    </lineage>
</organism>
<gene>
    <name evidence="6" type="ORF">LUZ63_019566</name>
</gene>
<dbReference type="CDD" id="cd01837">
    <property type="entry name" value="SGNH_plant_lipase_like"/>
    <property type="match status" value="1"/>
</dbReference>
<accession>A0A9Q0C6E6</accession>
<name>A0A9Q0C6E6_9POAL</name>
<keyword evidence="4" id="KW-0325">Glycoprotein</keyword>
<dbReference type="Gene3D" id="3.40.50.1110">
    <property type="entry name" value="SGNH hydrolase"/>
    <property type="match status" value="1"/>
</dbReference>
<reference evidence="6" key="1">
    <citation type="journal article" date="2022" name="Cell">
        <title>Repeat-based holocentromeres influence genome architecture and karyotype evolution.</title>
        <authorList>
            <person name="Hofstatter P.G."/>
            <person name="Thangavel G."/>
            <person name="Lux T."/>
            <person name="Neumann P."/>
            <person name="Vondrak T."/>
            <person name="Novak P."/>
            <person name="Zhang M."/>
            <person name="Costa L."/>
            <person name="Castellani M."/>
            <person name="Scott A."/>
            <person name="Toegelov H."/>
            <person name="Fuchs J."/>
            <person name="Mata-Sucre Y."/>
            <person name="Dias Y."/>
            <person name="Vanzela A.L.L."/>
            <person name="Huettel B."/>
            <person name="Almeida C.C.S."/>
            <person name="Simkova H."/>
            <person name="Souza G."/>
            <person name="Pedrosa-Harand A."/>
            <person name="Macas J."/>
            <person name="Mayer K.F.X."/>
            <person name="Houben A."/>
            <person name="Marques A."/>
        </authorList>
    </citation>
    <scope>NUCLEOTIDE SEQUENCE</scope>
    <source>
        <strain evidence="6">RhyBre1mFocal</strain>
    </source>
</reference>
<keyword evidence="7" id="KW-1185">Reference proteome</keyword>
<sequence length="386" mass="42584">MATSPLASLISLALLFLPSLASGCYTRLFAFGDSLTDTGNFYHSIGDQPDPVARLPYGQTYFGRPTGRFSDGRVIVDFVAKAFGLPLTLPYLVGRTADDFKYGANFAVGGATALNNDYFRKRDVEPNWTEHSLDEQIRWFKQLLNMLATQSERDELMRNSLFLVGEIGGNDYNHLFIRSKTLDEVRAIVPDVADAIGAAVKELIQLGAKTLVIPGNFPIGCVPLYLRVYQSEKEEDYHPKTGCINWLNEFAEYHNRMIINKINSLKESYPNVTIIYADYYGASMNIFRDPVQFGFEVPLNACCGSDAPYNCTPSILCGSPGSSVCKDPSTYASWDGLHLTEASYKLVAEGILEGPYASPPLIKSCTNLQCGSDALKLPFSDPFSSI</sequence>
<dbReference type="AlphaFoldDB" id="A0A9Q0C6E6"/>
<dbReference type="InterPro" id="IPR001087">
    <property type="entry name" value="GDSL"/>
</dbReference>
<evidence type="ECO:0000256" key="1">
    <source>
        <dbReference type="ARBA" id="ARBA00008668"/>
    </source>
</evidence>
<dbReference type="SUPFAM" id="SSF52266">
    <property type="entry name" value="SGNH hydrolase"/>
    <property type="match status" value="1"/>
</dbReference>
<dbReference type="InterPro" id="IPR035669">
    <property type="entry name" value="SGNH_plant_lipase-like"/>
</dbReference>
<comment type="caution">
    <text evidence="6">The sequence shown here is derived from an EMBL/GenBank/DDBJ whole genome shotgun (WGS) entry which is preliminary data.</text>
</comment>
<evidence type="ECO:0000256" key="4">
    <source>
        <dbReference type="ARBA" id="ARBA00023180"/>
    </source>
</evidence>
<keyword evidence="2 5" id="KW-0732">Signal</keyword>
<evidence type="ECO:0000256" key="2">
    <source>
        <dbReference type="ARBA" id="ARBA00022729"/>
    </source>
</evidence>
<dbReference type="OrthoDB" id="1600564at2759"/>
<keyword evidence="3" id="KW-0378">Hydrolase</keyword>
<dbReference type="PANTHER" id="PTHR22835:SF673">
    <property type="entry name" value="OS01G0612900 PROTEIN"/>
    <property type="match status" value="1"/>
</dbReference>
<dbReference type="InterPro" id="IPR036514">
    <property type="entry name" value="SGNH_hydro_sf"/>
</dbReference>
<feature type="chain" id="PRO_5040456788" evidence="5">
    <location>
        <begin position="24"/>
        <end position="386"/>
    </location>
</feature>
<dbReference type="InterPro" id="IPR008265">
    <property type="entry name" value="Lipase_GDSL_AS"/>
</dbReference>
<dbReference type="Proteomes" id="UP001151287">
    <property type="component" value="Unassembled WGS sequence"/>
</dbReference>
<dbReference type="EMBL" id="JAMQYH010000005">
    <property type="protein sequence ID" value="KAJ1688176.1"/>
    <property type="molecule type" value="Genomic_DNA"/>
</dbReference>
<comment type="similarity">
    <text evidence="1">Belongs to the 'GDSL' lipolytic enzyme family.</text>
</comment>
<dbReference type="PROSITE" id="PS01098">
    <property type="entry name" value="LIPASE_GDSL_SER"/>
    <property type="match status" value="1"/>
</dbReference>
<evidence type="ECO:0000313" key="6">
    <source>
        <dbReference type="EMBL" id="KAJ1688176.1"/>
    </source>
</evidence>
<dbReference type="PANTHER" id="PTHR22835">
    <property type="entry name" value="ZINC FINGER FYVE DOMAIN CONTAINING PROTEIN"/>
    <property type="match status" value="1"/>
</dbReference>
<proteinExistence type="inferred from homology"/>
<protein>
    <submittedName>
        <fullName evidence="6">Uncharacterized protein</fullName>
    </submittedName>
</protein>
<dbReference type="GO" id="GO:0006629">
    <property type="term" value="P:lipid metabolic process"/>
    <property type="evidence" value="ECO:0007669"/>
    <property type="project" value="InterPro"/>
</dbReference>